<keyword evidence="1 4" id="KW-0732">Signal</keyword>
<feature type="signal peptide" evidence="4">
    <location>
        <begin position="1"/>
        <end position="17"/>
    </location>
</feature>
<evidence type="ECO:0000259" key="5">
    <source>
        <dbReference type="Pfam" id="PF12248"/>
    </source>
</evidence>
<proteinExistence type="predicted"/>
<keyword evidence="2" id="KW-0677">Repeat</keyword>
<keyword evidence="3" id="KW-1015">Disulfide bond</keyword>
<evidence type="ECO:0000256" key="3">
    <source>
        <dbReference type="ARBA" id="ARBA00023157"/>
    </source>
</evidence>
<dbReference type="Proteomes" id="UP000654075">
    <property type="component" value="Unassembled WGS sequence"/>
</dbReference>
<feature type="domain" description="Farnesoic acid O-methyl transferase" evidence="5">
    <location>
        <begin position="287"/>
        <end position="422"/>
    </location>
</feature>
<dbReference type="Pfam" id="PF12248">
    <property type="entry name" value="Methyltransf_FA"/>
    <property type="match status" value="1"/>
</dbReference>
<evidence type="ECO:0000256" key="4">
    <source>
        <dbReference type="SAM" id="SignalP"/>
    </source>
</evidence>
<dbReference type="InterPro" id="IPR011936">
    <property type="entry name" value="Myxo_disulph_rpt"/>
</dbReference>
<dbReference type="InterPro" id="IPR022041">
    <property type="entry name" value="Methyltransf_FA"/>
</dbReference>
<dbReference type="EMBL" id="CAJNNV010027742">
    <property type="protein sequence ID" value="CAE8621445.1"/>
    <property type="molecule type" value="Genomic_DNA"/>
</dbReference>
<accession>A0A813G3J5</accession>
<name>A0A813G3J5_POLGL</name>
<feature type="non-terminal residue" evidence="6">
    <location>
        <position position="1"/>
    </location>
</feature>
<protein>
    <recommendedName>
        <fullName evidence="5">Farnesoic acid O-methyl transferase domain-containing protein</fullName>
    </recommendedName>
</protein>
<dbReference type="NCBIfam" id="TIGR02232">
    <property type="entry name" value="myxo_disulf_rpt"/>
    <property type="match status" value="1"/>
</dbReference>
<evidence type="ECO:0000313" key="6">
    <source>
        <dbReference type="EMBL" id="CAE8621445.1"/>
    </source>
</evidence>
<dbReference type="OrthoDB" id="409374at2759"/>
<keyword evidence="7" id="KW-1185">Reference proteome</keyword>
<feature type="chain" id="PRO_5032480481" description="Farnesoic acid O-methyl transferase domain-containing protein" evidence="4">
    <location>
        <begin position="18"/>
        <end position="486"/>
    </location>
</feature>
<evidence type="ECO:0000256" key="2">
    <source>
        <dbReference type="ARBA" id="ARBA00022737"/>
    </source>
</evidence>
<evidence type="ECO:0000313" key="7">
    <source>
        <dbReference type="Proteomes" id="UP000654075"/>
    </source>
</evidence>
<evidence type="ECO:0000256" key="1">
    <source>
        <dbReference type="ARBA" id="ARBA00022729"/>
    </source>
</evidence>
<reference evidence="6" key="1">
    <citation type="submission" date="2021-02" db="EMBL/GenBank/DDBJ databases">
        <authorList>
            <person name="Dougan E. K."/>
            <person name="Rhodes N."/>
            <person name="Thang M."/>
            <person name="Chan C."/>
        </authorList>
    </citation>
    <scope>NUCLEOTIDE SEQUENCE</scope>
</reference>
<organism evidence="6 7">
    <name type="scientific">Polarella glacialis</name>
    <name type="common">Dinoflagellate</name>
    <dbReference type="NCBI Taxonomy" id="89957"/>
    <lineage>
        <taxon>Eukaryota</taxon>
        <taxon>Sar</taxon>
        <taxon>Alveolata</taxon>
        <taxon>Dinophyceae</taxon>
        <taxon>Suessiales</taxon>
        <taxon>Suessiaceae</taxon>
        <taxon>Polarella</taxon>
    </lineage>
</organism>
<sequence length="486" mass="51653">ALAALLAIGAAAAGTCSTPTHVGPMIDAATCSSVNQCGQCSALCTCGTAGVGCIGTNTQLRCLGENDPLRNTTESKFLLETCDSSASAGKLGLVAAARCGVLPCCPEKPYVPTGCLDYLDNWTSVQGQCQAFVASGAYSCDADFCPTCGAMAGLCDKTCKYGLCAVCGDCWRENKLSVGGEKRCDDGNVADGDGCNSNCEVETGWTCSRAVKLAKYMSNNAVANLELDECTRCTNRPGWTDIQGYGCSDYEAFDACDANSTANDPIVLGGRTLTTPEYFYYTFAYDLAIRKNVPLELVFGVRAEGNAHLFIGRAQEFGFEIVIGGWNNGLSVLRQYPGRIAVDNYYGEELHHLETRYFWVYCGFTGNLTVGRGKVLHQNIFLKGAYYGTEWNTAHGWANNTNVSKLNQVSVSTGWRSTGEWDVRVLSASASPSLGSLTNGGIDATVACCACGGGFTGRPCELEAALPKQPSWNFEKCSEADFRGGD</sequence>
<dbReference type="AlphaFoldDB" id="A0A813G3J5"/>
<gene>
    <name evidence="6" type="ORF">PGLA1383_LOCUS38964</name>
</gene>
<comment type="caution">
    <text evidence="6">The sequence shown here is derived from an EMBL/GenBank/DDBJ whole genome shotgun (WGS) entry which is preliminary data.</text>
</comment>